<dbReference type="InterPro" id="IPR047506">
    <property type="entry name" value="UBR7-like_UBR-box"/>
</dbReference>
<dbReference type="PANTHER" id="PTHR13513:SF9">
    <property type="entry name" value="E3 UBIQUITIN-PROTEIN LIGASE UBR7-RELATED"/>
    <property type="match status" value="1"/>
</dbReference>
<feature type="compositionally biased region" description="Polar residues" evidence="5">
    <location>
        <begin position="235"/>
        <end position="265"/>
    </location>
</feature>
<dbReference type="InterPro" id="IPR040204">
    <property type="entry name" value="UBR7"/>
</dbReference>
<accession>A0A8B8LVQ9</accession>
<dbReference type="Proteomes" id="UP000694853">
    <property type="component" value="Unplaced"/>
</dbReference>
<dbReference type="AlphaFoldDB" id="A0A8B8LVQ9"/>
<dbReference type="CDD" id="cd15542">
    <property type="entry name" value="PHD_UBR7"/>
    <property type="match status" value="1"/>
</dbReference>
<dbReference type="RefSeq" id="XP_027360355.1">
    <property type="nucleotide sequence ID" value="XM_027504554.1"/>
</dbReference>
<feature type="zinc finger region" description="UBR-type" evidence="4">
    <location>
        <begin position="39"/>
        <end position="109"/>
    </location>
</feature>
<evidence type="ECO:0000313" key="7">
    <source>
        <dbReference type="Proteomes" id="UP000694853"/>
    </source>
</evidence>
<dbReference type="GO" id="GO:0005737">
    <property type="term" value="C:cytoplasm"/>
    <property type="evidence" value="ECO:0007669"/>
    <property type="project" value="TreeGrafter"/>
</dbReference>
<feature type="region of interest" description="Disordered" evidence="5">
    <location>
        <begin position="225"/>
        <end position="265"/>
    </location>
</feature>
<dbReference type="GO" id="GO:0061630">
    <property type="term" value="F:ubiquitin protein ligase activity"/>
    <property type="evidence" value="ECO:0007669"/>
    <property type="project" value="InterPro"/>
</dbReference>
<organism evidence="7 8">
    <name type="scientific">Abrus precatorius</name>
    <name type="common">Indian licorice</name>
    <name type="synonym">Glycine abrus</name>
    <dbReference type="NCBI Taxonomy" id="3816"/>
    <lineage>
        <taxon>Eukaryota</taxon>
        <taxon>Viridiplantae</taxon>
        <taxon>Streptophyta</taxon>
        <taxon>Embryophyta</taxon>
        <taxon>Tracheophyta</taxon>
        <taxon>Spermatophyta</taxon>
        <taxon>Magnoliopsida</taxon>
        <taxon>eudicotyledons</taxon>
        <taxon>Gunneridae</taxon>
        <taxon>Pentapetalae</taxon>
        <taxon>rosids</taxon>
        <taxon>fabids</taxon>
        <taxon>Fabales</taxon>
        <taxon>Fabaceae</taxon>
        <taxon>Papilionoideae</taxon>
        <taxon>50 kb inversion clade</taxon>
        <taxon>NPAAA clade</taxon>
        <taxon>indigoferoid/millettioid clade</taxon>
        <taxon>Abreae</taxon>
        <taxon>Abrus</taxon>
    </lineage>
</organism>
<keyword evidence="7" id="KW-1185">Reference proteome</keyword>
<reference evidence="7" key="1">
    <citation type="journal article" date="2019" name="Toxins">
        <title>Detection of Abrin-Like and Prepropulchellin-Like Toxin Genes and Transcripts Using Whole Genome Sequencing and Full-Length Transcript Sequencing of Abrus precatorius.</title>
        <authorList>
            <person name="Hovde B.T."/>
            <person name="Daligault H.E."/>
            <person name="Hanschen E.R."/>
            <person name="Kunde Y.A."/>
            <person name="Johnson M.B."/>
            <person name="Starkenburg S.R."/>
            <person name="Johnson S.L."/>
        </authorList>
    </citation>
    <scope>NUCLEOTIDE SEQUENCE [LARGE SCALE GENOMIC DNA]</scope>
</reference>
<dbReference type="GO" id="GO:0008270">
    <property type="term" value="F:zinc ion binding"/>
    <property type="evidence" value="ECO:0007669"/>
    <property type="project" value="UniProtKB-KW"/>
</dbReference>
<dbReference type="Gene3D" id="3.30.40.10">
    <property type="entry name" value="Zinc/RING finger domain, C3HC4 (zinc finger)"/>
    <property type="match status" value="1"/>
</dbReference>
<dbReference type="InterPro" id="IPR013083">
    <property type="entry name" value="Znf_RING/FYVE/PHD"/>
</dbReference>
<evidence type="ECO:0000256" key="3">
    <source>
        <dbReference type="ARBA" id="ARBA00022833"/>
    </source>
</evidence>
<dbReference type="PROSITE" id="PS51157">
    <property type="entry name" value="ZF_UBR"/>
    <property type="match status" value="1"/>
</dbReference>
<dbReference type="SUPFAM" id="SSF57903">
    <property type="entry name" value="FYVE/PHD zinc finger"/>
    <property type="match status" value="1"/>
</dbReference>
<dbReference type="InterPro" id="IPR003126">
    <property type="entry name" value="Znf_UBR"/>
</dbReference>
<evidence type="ECO:0000256" key="4">
    <source>
        <dbReference type="PROSITE-ProRule" id="PRU00508"/>
    </source>
</evidence>
<feature type="domain" description="UBR-type" evidence="6">
    <location>
        <begin position="39"/>
        <end position="109"/>
    </location>
</feature>
<dbReference type="InterPro" id="IPR011011">
    <property type="entry name" value="Znf_FYVE_PHD"/>
</dbReference>
<evidence type="ECO:0000259" key="6">
    <source>
        <dbReference type="PROSITE" id="PS51157"/>
    </source>
</evidence>
<keyword evidence="3" id="KW-0862">Zinc</keyword>
<keyword evidence="2" id="KW-0863">Zinc-finger</keyword>
<proteinExistence type="predicted"/>
<keyword evidence="1" id="KW-0479">Metal-binding</keyword>
<dbReference type="SMART" id="SM00396">
    <property type="entry name" value="ZnF_UBR1"/>
    <property type="match status" value="1"/>
</dbReference>
<reference evidence="8" key="2">
    <citation type="submission" date="2025-08" db="UniProtKB">
        <authorList>
            <consortium name="RefSeq"/>
        </authorList>
    </citation>
    <scope>IDENTIFICATION</scope>
    <source>
        <tissue evidence="8">Young leaves</tissue>
    </source>
</reference>
<gene>
    <name evidence="8" type="primary">LOC113868716</name>
</gene>
<sequence length="490" mass="54843">MEGAFDDEAEPAVTIGEYLEEVEERELEADLVLGGDDGKECTYSKGYMKRQAVFSCLTCTPDGNAGVCTACSLSCHDGHQIVELWTKRNFRCDCGNSKFGDVYCKIFPNKDLENVENSYNHNFKGSYCTCGRPYPDPDFVQQEEMIQCCLCEDWFHEEHLGLESSAEIPKDDEGEPIYEEFICKACSEVCFFIKLYPEERWAAGKQADATVQVNKDKGVLEEMPTCESEKPMGDSSYNSPKNDVSQATVDSESISDGTRLSEGENCNSSITLNQYTKSTNSQVNKDKGVMEGVPTTCESAKPMGDTSYNSPKIDDAQAAVDSESISDGTRLSEGENCNSSMTLNQCTKNTDLQVHCLLGVNLAAATPDIHGKPFFLSKHWRDALCRCNNCLEFYNQKQIAFLLDKEDSIAEYEKVAKQKREEKLQRQEGAEISFFNKLGHVEKVEILKGIEEMKDGLRAFLESADSSKPITAADVHQFFDDIKNKRRRVQ</sequence>
<evidence type="ECO:0000256" key="1">
    <source>
        <dbReference type="ARBA" id="ARBA00022723"/>
    </source>
</evidence>
<dbReference type="PANTHER" id="PTHR13513">
    <property type="entry name" value="E3 UBIQUITIN-PROTEIN LIGASE UBR7"/>
    <property type="match status" value="1"/>
</dbReference>
<name>A0A8B8LVQ9_ABRPR</name>
<dbReference type="FunFam" id="3.30.40.10:FF:000439">
    <property type="entry name" value="Putative E3 ubiquitin-protein ligase UBR7"/>
    <property type="match status" value="1"/>
</dbReference>
<dbReference type="CDD" id="cd19677">
    <property type="entry name" value="UBR-box_UBR7"/>
    <property type="match status" value="1"/>
</dbReference>
<dbReference type="Pfam" id="PF02207">
    <property type="entry name" value="zf-UBR"/>
    <property type="match status" value="1"/>
</dbReference>
<dbReference type="OrthoDB" id="10262564at2759"/>
<dbReference type="InterPro" id="IPR001965">
    <property type="entry name" value="Znf_PHD"/>
</dbReference>
<evidence type="ECO:0000256" key="2">
    <source>
        <dbReference type="ARBA" id="ARBA00022771"/>
    </source>
</evidence>
<dbReference type="SMART" id="SM00249">
    <property type="entry name" value="PHD"/>
    <property type="match status" value="1"/>
</dbReference>
<dbReference type="KEGG" id="aprc:113868716"/>
<evidence type="ECO:0000313" key="8">
    <source>
        <dbReference type="RefSeq" id="XP_027360355.1"/>
    </source>
</evidence>
<protein>
    <submittedName>
        <fullName evidence="8">E3 ubiquitin-protein ligase UBR7 isoform X1</fullName>
    </submittedName>
</protein>
<evidence type="ECO:0000256" key="5">
    <source>
        <dbReference type="SAM" id="MobiDB-lite"/>
    </source>
</evidence>
<dbReference type="GeneID" id="113868716"/>